<organism evidence="2 3">
    <name type="scientific">Symbiodinium microadriaticum</name>
    <name type="common">Dinoflagellate</name>
    <name type="synonym">Zooxanthella microadriatica</name>
    <dbReference type="NCBI Taxonomy" id="2951"/>
    <lineage>
        <taxon>Eukaryota</taxon>
        <taxon>Sar</taxon>
        <taxon>Alveolata</taxon>
        <taxon>Dinophyceae</taxon>
        <taxon>Suessiales</taxon>
        <taxon>Symbiodiniaceae</taxon>
        <taxon>Symbiodinium</taxon>
    </lineage>
</organism>
<evidence type="ECO:0000313" key="2">
    <source>
        <dbReference type="EMBL" id="OLP78387.1"/>
    </source>
</evidence>
<dbReference type="AlphaFoldDB" id="A0A1Q9C658"/>
<dbReference type="OrthoDB" id="444472at2759"/>
<dbReference type="EMBL" id="LSRX01001619">
    <property type="protein sequence ID" value="OLP78387.1"/>
    <property type="molecule type" value="Genomic_DNA"/>
</dbReference>
<gene>
    <name evidence="2" type="ORF">AK812_SmicGene41440</name>
</gene>
<reference evidence="2 3" key="1">
    <citation type="submission" date="2016-02" db="EMBL/GenBank/DDBJ databases">
        <title>Genome analysis of coral dinoflagellate symbionts highlights evolutionary adaptations to a symbiotic lifestyle.</title>
        <authorList>
            <person name="Aranda M."/>
            <person name="Li Y."/>
            <person name="Liew Y.J."/>
            <person name="Baumgarten S."/>
            <person name="Simakov O."/>
            <person name="Wilson M."/>
            <person name="Piel J."/>
            <person name="Ashoor H."/>
            <person name="Bougouffa S."/>
            <person name="Bajic V.B."/>
            <person name="Ryu T."/>
            <person name="Ravasi T."/>
            <person name="Bayer T."/>
            <person name="Micklem G."/>
            <person name="Kim H."/>
            <person name="Bhak J."/>
            <person name="Lajeunesse T.C."/>
            <person name="Voolstra C.R."/>
        </authorList>
    </citation>
    <scope>NUCLEOTIDE SEQUENCE [LARGE SCALE GENOMIC DNA]</scope>
    <source>
        <strain evidence="2 3">CCMP2467</strain>
    </source>
</reference>
<protein>
    <submittedName>
        <fullName evidence="2">132 kDa protein</fullName>
    </submittedName>
</protein>
<feature type="domain" description="Reverse transcriptase" evidence="1">
    <location>
        <begin position="1"/>
        <end position="262"/>
    </location>
</feature>
<dbReference type="Pfam" id="PF00078">
    <property type="entry name" value="RVT_1"/>
    <property type="match status" value="1"/>
</dbReference>
<comment type="caution">
    <text evidence="2">The sequence shown here is derived from an EMBL/GenBank/DDBJ whole genome shotgun (WGS) entry which is preliminary data.</text>
</comment>
<sequence>MTVIRKPGGGVRGIAAGDMFRRLVSRSLAAAWASVFDQATRPYQFALRTRAGVDALSARLRATLENDARATVVSLDGRSAYDCISRAAFLQKLCDVAPALVPFARLFYGQTSEYQWWDDDGVRHGVPQAEGCEQGDPLAPALFALGQHEALRRADAQLRQGESLMVFLDDLYVLLPGPNHPARVPPWIWCGPAPPGIADLGPEVWRGSRPPQQRGFVALGTPIGTPEYVRAWGAERLEAEDTLLRQLPKLPDLQCAWLLLSFCAAPRANHALRTVPPDLLAPYTAARDAAVWGTLQACLGATAEDEACPARDIALLPATVALAGWDYRRPRAPAPRPIGRPGCPQCAARTCPAFSDWAVPCLTDARGPACLRTASEARRLLVVEGWTDVPSWELVEQGARPPDRPDGIAEPGEWRHGWQHCASRTRNLFFRDHVLLPSLPPSHRALLRSQAGPHAAAWLQAIPSDPHTSLTPETMQIALRCRLRLQLPLAPGRCGSAAEPGCGRRAYAFGDHALACPRTGLLARRAKLVERAWCKVAREGVGPEGHVVPQQWLVNTTAPGIAPDDRRRLDLVIYGAAPLSGALCCDATLVSPLARDGEPHPGAAAQDGAVLRTAYRRKHATYPELATGGAQTLYVLGCEVGGRWNADAVKLVQRLVALRAHRAPPAVRASAKAAWARRWWSVLSVAVQQAVAHAALGRARAMPGPAHIDAPALDEVLHLADPDGPSRLPLR</sequence>
<proteinExistence type="predicted"/>
<keyword evidence="3" id="KW-1185">Reference proteome</keyword>
<evidence type="ECO:0000313" key="3">
    <source>
        <dbReference type="Proteomes" id="UP000186817"/>
    </source>
</evidence>
<dbReference type="Proteomes" id="UP000186817">
    <property type="component" value="Unassembled WGS sequence"/>
</dbReference>
<name>A0A1Q9C658_SYMMI</name>
<dbReference type="PROSITE" id="PS50878">
    <property type="entry name" value="RT_POL"/>
    <property type="match status" value="1"/>
</dbReference>
<dbReference type="OMA" id="NSEESWF"/>
<dbReference type="InterPro" id="IPR000477">
    <property type="entry name" value="RT_dom"/>
</dbReference>
<evidence type="ECO:0000259" key="1">
    <source>
        <dbReference type="PROSITE" id="PS50878"/>
    </source>
</evidence>
<accession>A0A1Q9C658</accession>